<evidence type="ECO:0000256" key="2">
    <source>
        <dbReference type="SAM" id="SignalP"/>
    </source>
</evidence>
<dbReference type="EMBL" id="LPNL01000004">
    <property type="protein sequence ID" value="OEJ87984.1"/>
    <property type="molecule type" value="Genomic_DNA"/>
</dbReference>
<feature type="transmembrane region" description="Helical" evidence="1">
    <location>
        <begin position="206"/>
        <end position="226"/>
    </location>
</feature>
<gene>
    <name evidence="3" type="ORF">AWRI3578_g2012</name>
</gene>
<comment type="caution">
    <text evidence="3">The sequence shown here is derived from an EMBL/GenBank/DDBJ whole genome shotgun (WGS) entry which is preliminary data.</text>
</comment>
<accession>A0A1E5RMD9</accession>
<feature type="transmembrane region" description="Helical" evidence="1">
    <location>
        <begin position="273"/>
        <end position="292"/>
    </location>
</feature>
<feature type="transmembrane region" description="Helical" evidence="1">
    <location>
        <begin position="246"/>
        <end position="267"/>
    </location>
</feature>
<reference evidence="4" key="1">
    <citation type="journal article" date="2016" name="Genome Announc.">
        <title>Genome sequences of three species of Hanseniaspora isolated from spontaneous wine fermentations.</title>
        <authorList>
            <person name="Sternes P.R."/>
            <person name="Lee D."/>
            <person name="Kutyna D.R."/>
            <person name="Borneman A.R."/>
        </authorList>
    </citation>
    <scope>NUCLEOTIDE SEQUENCE [LARGE SCALE GENOMIC DNA]</scope>
    <source>
        <strain evidence="4">AWRI3578</strain>
    </source>
</reference>
<evidence type="ECO:0000313" key="4">
    <source>
        <dbReference type="Proteomes" id="UP000095605"/>
    </source>
</evidence>
<keyword evidence="1" id="KW-0472">Membrane</keyword>
<sequence>MQLIKYLFAVNVLSIASNIFACAESVAQDVSLILVKQNNKHTDLLNNPCNLDFTLPDDDELLKLIVETESELDFTSLIFSTKDHTIEHPYTLKKNDKRLLENNKDDLSSAKLNYEWSLQLSQLPKTFLYYAFEQQETINVDLILKSKTDLLKRQNIFNIALSKEDDFLVDFKKIGSINKGIFSDFKSKPIINYLFRAANVEASEEVVVFFCIFITLAAFLTIMLSVKQIAESPVKVVTLKKKCGTLSYMSMFLTGVVATEYFFLQYYLDNLSIFGLLKYALCSIAFTTVTGIKMSKRLF</sequence>
<feature type="signal peptide" evidence="2">
    <location>
        <begin position="1"/>
        <end position="23"/>
    </location>
</feature>
<proteinExistence type="predicted"/>
<keyword evidence="1" id="KW-1133">Transmembrane helix</keyword>
<keyword evidence="1" id="KW-0812">Transmembrane</keyword>
<organism evidence="3 4">
    <name type="scientific">Hanseniaspora opuntiae</name>
    <dbReference type="NCBI Taxonomy" id="211096"/>
    <lineage>
        <taxon>Eukaryota</taxon>
        <taxon>Fungi</taxon>
        <taxon>Dikarya</taxon>
        <taxon>Ascomycota</taxon>
        <taxon>Saccharomycotina</taxon>
        <taxon>Saccharomycetes</taxon>
        <taxon>Saccharomycodales</taxon>
        <taxon>Saccharomycodaceae</taxon>
        <taxon>Hanseniaspora</taxon>
    </lineage>
</organism>
<dbReference type="AlphaFoldDB" id="A0A1E5RMD9"/>
<keyword evidence="2" id="KW-0732">Signal</keyword>
<protein>
    <recommendedName>
        <fullName evidence="5">Dolichyl-diphosphooligosaccharide--protein glycosyltransferase subunit 2</fullName>
    </recommendedName>
</protein>
<name>A0A1E5RMD9_9ASCO</name>
<keyword evidence="4" id="KW-1185">Reference proteome</keyword>
<evidence type="ECO:0008006" key="5">
    <source>
        <dbReference type="Google" id="ProtNLM"/>
    </source>
</evidence>
<evidence type="ECO:0000313" key="3">
    <source>
        <dbReference type="EMBL" id="OEJ87984.1"/>
    </source>
</evidence>
<feature type="chain" id="PRO_5009184805" description="Dolichyl-diphosphooligosaccharide--protein glycosyltransferase subunit 2" evidence="2">
    <location>
        <begin position="24"/>
        <end position="299"/>
    </location>
</feature>
<dbReference type="Proteomes" id="UP000095605">
    <property type="component" value="Unassembled WGS sequence"/>
</dbReference>
<dbReference type="OrthoDB" id="3972213at2759"/>
<evidence type="ECO:0000256" key="1">
    <source>
        <dbReference type="SAM" id="Phobius"/>
    </source>
</evidence>